<dbReference type="RefSeq" id="WP_122824434.1">
    <property type="nucleotide sequence ID" value="NZ_CP033325.1"/>
</dbReference>
<dbReference type="Pfam" id="PF13242">
    <property type="entry name" value="Hydrolase_like"/>
    <property type="match status" value="1"/>
</dbReference>
<dbReference type="Pfam" id="PF13344">
    <property type="entry name" value="Hydrolase_6"/>
    <property type="match status" value="1"/>
</dbReference>
<accession>A0ABV9DDM4</accession>
<dbReference type="Proteomes" id="UP001595955">
    <property type="component" value="Unassembled WGS sequence"/>
</dbReference>
<name>A0ABV9DDM4_9MICO</name>
<proteinExistence type="predicted"/>
<evidence type="ECO:0000313" key="1">
    <source>
        <dbReference type="EMBL" id="MFC4556482.1"/>
    </source>
</evidence>
<sequence length="354" mass="36073">MTETLLGSSEPLAQAYDVALVDLDGVVYTGPRPVAHAGASLEAARALGMRAVFVTNNASREPSTVAAHLQSIGVPGGVDDIMTSAQAAAAMLAQELPAGAPVLVVGAPALRTAVTDAGLRVVASADDAPVAVVQGFDPGLGWRDLAEAVYAVRAGARFVATNLDTTLPTERGMAPGNGSLVGVVRTATGVVPASAGKPQPEIFHQAVLRTGATRPLAVGDRLDTDLAGARAAGMPGLHVLTGVSDARAVVLAVAGERPAFLARDLRGLLEPHPAPVLEDEWWRCGQAAARVRDGSLELAGTTRPVVLDAARGPAEITMNEWRSLAAAAWAAADAGTGVVPDAVPVLHVAPDDRR</sequence>
<dbReference type="InterPro" id="IPR006357">
    <property type="entry name" value="HAD-SF_hydro_IIA"/>
</dbReference>
<reference evidence="2" key="1">
    <citation type="journal article" date="2019" name="Int. J. Syst. Evol. Microbiol.">
        <title>The Global Catalogue of Microorganisms (GCM) 10K type strain sequencing project: providing services to taxonomists for standard genome sequencing and annotation.</title>
        <authorList>
            <consortium name="The Broad Institute Genomics Platform"/>
            <consortium name="The Broad Institute Genome Sequencing Center for Infectious Disease"/>
            <person name="Wu L."/>
            <person name="Ma J."/>
        </authorList>
    </citation>
    <scope>NUCLEOTIDE SEQUENCE [LARGE SCALE GENOMIC DNA]</scope>
    <source>
        <strain evidence="2">JCM 3369</strain>
    </source>
</reference>
<protein>
    <submittedName>
        <fullName evidence="1">HAD-IIA family hydrolase</fullName>
    </submittedName>
</protein>
<dbReference type="NCBIfam" id="TIGR01460">
    <property type="entry name" value="HAD-SF-IIA"/>
    <property type="match status" value="1"/>
</dbReference>
<gene>
    <name evidence="1" type="ORF">ACFO3F_14605</name>
</gene>
<dbReference type="SUPFAM" id="SSF56784">
    <property type="entry name" value="HAD-like"/>
    <property type="match status" value="1"/>
</dbReference>
<comment type="caution">
    <text evidence="1">The sequence shown here is derived from an EMBL/GenBank/DDBJ whole genome shotgun (WGS) entry which is preliminary data.</text>
</comment>
<dbReference type="EMBL" id="JBHSGF010000012">
    <property type="protein sequence ID" value="MFC4556482.1"/>
    <property type="molecule type" value="Genomic_DNA"/>
</dbReference>
<dbReference type="PANTHER" id="PTHR19288:SF95">
    <property type="entry name" value="D-GLYCEROL 3-PHOSPHATE PHOSPHATASE"/>
    <property type="match status" value="1"/>
</dbReference>
<dbReference type="InterPro" id="IPR036412">
    <property type="entry name" value="HAD-like_sf"/>
</dbReference>
<organism evidence="1 2">
    <name type="scientific">Georgenia faecalis</name>
    <dbReference type="NCBI Taxonomy" id="2483799"/>
    <lineage>
        <taxon>Bacteria</taxon>
        <taxon>Bacillati</taxon>
        <taxon>Actinomycetota</taxon>
        <taxon>Actinomycetes</taxon>
        <taxon>Micrococcales</taxon>
        <taxon>Bogoriellaceae</taxon>
        <taxon>Georgenia</taxon>
    </lineage>
</organism>
<dbReference type="InterPro" id="IPR023214">
    <property type="entry name" value="HAD_sf"/>
</dbReference>
<dbReference type="PANTHER" id="PTHR19288">
    <property type="entry name" value="4-NITROPHENYLPHOSPHATASE-RELATED"/>
    <property type="match status" value="1"/>
</dbReference>
<keyword evidence="2" id="KW-1185">Reference proteome</keyword>
<dbReference type="GO" id="GO:0016787">
    <property type="term" value="F:hydrolase activity"/>
    <property type="evidence" value="ECO:0007669"/>
    <property type="project" value="UniProtKB-KW"/>
</dbReference>
<evidence type="ECO:0000313" key="2">
    <source>
        <dbReference type="Proteomes" id="UP001595955"/>
    </source>
</evidence>
<keyword evidence="1" id="KW-0378">Hydrolase</keyword>
<dbReference type="Gene3D" id="3.40.50.1000">
    <property type="entry name" value="HAD superfamily/HAD-like"/>
    <property type="match status" value="2"/>
</dbReference>